<feature type="region of interest" description="Disordered" evidence="1">
    <location>
        <begin position="1714"/>
        <end position="1781"/>
    </location>
</feature>
<feature type="region of interest" description="Disordered" evidence="1">
    <location>
        <begin position="96"/>
        <end position="120"/>
    </location>
</feature>
<evidence type="ECO:0000256" key="1">
    <source>
        <dbReference type="SAM" id="MobiDB-lite"/>
    </source>
</evidence>
<gene>
    <name evidence="2" type="ORF">ACEZDE_30200</name>
</gene>
<feature type="region of interest" description="Disordered" evidence="1">
    <location>
        <begin position="1117"/>
        <end position="1141"/>
    </location>
</feature>
<dbReference type="InterPro" id="IPR006530">
    <property type="entry name" value="YD"/>
</dbReference>
<feature type="region of interest" description="Disordered" evidence="1">
    <location>
        <begin position="1315"/>
        <end position="1338"/>
    </location>
</feature>
<protein>
    <submittedName>
        <fullName evidence="2">Polymorphic toxin-type HINT domain-containing protein</fullName>
    </submittedName>
</protein>
<dbReference type="Proteomes" id="UP001592531">
    <property type="component" value="Unassembled WGS sequence"/>
</dbReference>
<dbReference type="Pfam" id="PF07591">
    <property type="entry name" value="PT-HINT"/>
    <property type="match status" value="1"/>
</dbReference>
<dbReference type="RefSeq" id="WP_380543019.1">
    <property type="nucleotide sequence ID" value="NZ_JBHFAB010000031.1"/>
</dbReference>
<keyword evidence="3" id="KW-1185">Reference proteome</keyword>
<name>A0ABV6W4F6_9ACTN</name>
<dbReference type="InterPro" id="IPR022385">
    <property type="entry name" value="Rhs_assc_core"/>
</dbReference>
<feature type="compositionally biased region" description="Low complexity" evidence="1">
    <location>
        <begin position="1666"/>
        <end position="1677"/>
    </location>
</feature>
<dbReference type="Gene3D" id="2.170.16.10">
    <property type="entry name" value="Hedgehog/Intein (Hint) domain"/>
    <property type="match status" value="1"/>
</dbReference>
<dbReference type="InterPro" id="IPR036844">
    <property type="entry name" value="Hint_dom_sf"/>
</dbReference>
<proteinExistence type="predicted"/>
<dbReference type="SUPFAM" id="SSF51294">
    <property type="entry name" value="Hedgehog/intein (Hint) domain"/>
    <property type="match status" value="1"/>
</dbReference>
<feature type="compositionally biased region" description="Low complexity" evidence="1">
    <location>
        <begin position="1327"/>
        <end position="1338"/>
    </location>
</feature>
<feature type="compositionally biased region" description="Low complexity" evidence="1">
    <location>
        <begin position="1740"/>
        <end position="1753"/>
    </location>
</feature>
<dbReference type="PANTHER" id="PTHR32305">
    <property type="match status" value="1"/>
</dbReference>
<organism evidence="2 3">
    <name type="scientific">Streptacidiphilus cavernicola</name>
    <dbReference type="NCBI Taxonomy" id="3342716"/>
    <lineage>
        <taxon>Bacteria</taxon>
        <taxon>Bacillati</taxon>
        <taxon>Actinomycetota</taxon>
        <taxon>Actinomycetes</taxon>
        <taxon>Kitasatosporales</taxon>
        <taxon>Streptomycetaceae</taxon>
        <taxon>Streptacidiphilus</taxon>
    </lineage>
</organism>
<feature type="region of interest" description="Disordered" evidence="1">
    <location>
        <begin position="51"/>
        <end position="78"/>
    </location>
</feature>
<dbReference type="Gene3D" id="2.180.10.10">
    <property type="entry name" value="RHS repeat-associated core"/>
    <property type="match status" value="1"/>
</dbReference>
<dbReference type="CDD" id="cd00081">
    <property type="entry name" value="Hint"/>
    <property type="match status" value="1"/>
</dbReference>
<dbReference type="NCBIfam" id="TIGR01643">
    <property type="entry name" value="YD_repeat_2x"/>
    <property type="match status" value="2"/>
</dbReference>
<feature type="region of interest" description="Disordered" evidence="1">
    <location>
        <begin position="1666"/>
        <end position="1699"/>
    </location>
</feature>
<feature type="compositionally biased region" description="Polar residues" evidence="1">
    <location>
        <begin position="1727"/>
        <end position="1739"/>
    </location>
</feature>
<evidence type="ECO:0000313" key="2">
    <source>
        <dbReference type="EMBL" id="MFC1420886.1"/>
    </source>
</evidence>
<dbReference type="PANTHER" id="PTHR32305:SF17">
    <property type="entry name" value="TRNA NUCLEASE WAPA"/>
    <property type="match status" value="1"/>
</dbReference>
<feature type="compositionally biased region" description="Polar residues" evidence="1">
    <location>
        <begin position="1127"/>
        <end position="1141"/>
    </location>
</feature>
<reference evidence="2 3" key="1">
    <citation type="submission" date="2024-09" db="EMBL/GenBank/DDBJ databases">
        <authorList>
            <person name="Lee S.D."/>
        </authorList>
    </citation>
    <scope>NUCLEOTIDE SEQUENCE [LARGE SCALE GENOMIC DNA]</scope>
    <source>
        <strain evidence="2 3">N8-3</strain>
    </source>
</reference>
<dbReference type="InterPro" id="IPR050708">
    <property type="entry name" value="T6SS_VgrG/RHS"/>
</dbReference>
<feature type="compositionally biased region" description="Polar residues" evidence="1">
    <location>
        <begin position="1765"/>
        <end position="1781"/>
    </location>
</feature>
<sequence>MQSIDRWTRGRQGLIGAATVLALAVTLLGPASAEALSARLPVAPGTLWSPPDAPLSTTKSIHGHPVTKPASTKPHQPVPPQWMGPAAVSTPVAGSATVTLPAPPATTPSRTADSKPLPGAVRAGKLPVWLATTHSTGTTHTDTGGATPPVGASASAGTVQATVVDTAHTKAAGIHGLMLSVARTDAAAGAVNVQLGVDISSLDSTYGADASSRTKLVELPACSLTTPQVKGCGNATAVTSHYDPTSKRLLADLTLPASATTKAPTATTPAVGAARGATVAAAPMVLAAQTTSSGGNGSYAATSLQPSSKWTSGSTDGGFSYGYPITTPPALGGAAPQVALSYDSSSVDGRTSSTNSQSSIVGDGWDVSAGGFIERSYKSCSKDGLTYSSDECWGGYNATMSLDGHSGELVRDDTSGKWHLQGDDGTTIEFVTTGLTGGNGGTYGEYAKVSDSTGMVYYFGLDHLPGGDGTDPSNNSLWTVPVYSPKTGDPCNSTTATTGSWCQMGWRFNLAYAVDPHGNMISYKYTPEKTNYYERGAGQNQGTGTLTGYIPGGSLTRIDYGQTLAGQVAAKGAATPAASVLFNLAADGRCDTVGNFTCTGTTIDANTAAVQAKQWPDVPYDQRCAATGACTNWGPSFWSNQRLATITTQVQSAGKPVQVDLYKLTQTFQDPLDGTTPTLWLASIGHTGEDGPALPPLPDVTFTPVMLANRVDGINVVPLPAAFDRPRIQQIHTETGESINVDYNLPACSRTANVMPASPDTDTLACYSVLWYPPGSAVDAPPISDWFNRYTVKDVTENDEVGGAPQRITSYTYGNAAWHRDDSELTDKAVRTWDQFRGFDSVTAITGSDLDSPSSETVTYYAQGMDGDYKADGITTKSVKTVAGTLAGSITDSDWLAGQELETDTYNHADIHNPDGTVTKGTVASYTYTRTSGESVTATHVRGTGLPNLVARYDSTTSTTVSKALKTDGTWQTSSTTTITDPTNSNRVKTTDTTADGLPETCTRTSYATSTSNALLTGLVDETRTLSGAAACTATATKTNTVSDARQLYDSQPFGTAGAFGDATSAQALDHYDTSGNPVYLTTSASTYDSYGRVVTSTDPNATDTVHPAGAVTTTTYTPAAAGELPSTITTSTSAPGTATNWNTKATLDVGRDLALTSTDVNNKTSTATYDALGRITADWMPGHTTSQPADATYTYTVNGTQAPSTVTTATLGPAGTKRLSDIQIYNGFGQVTQTQSTPGLSSYAGRLISDTQYDSQGRTAAADSAWYNADSAPSTSLYATDSDQVPAQTTTTYDGQGRPLVSTLNSLGHFQSKVTTSYPGADETDVTPPAGATPTTTITDAAGRTSQLWEYHTPTATGQASDADVTSYTYTPGGQTDTRTDATTKDKWTYSYDLYGRQASVTDPDTGTSSNTYTADGQVATTTDGRGQTLTYAYDLLGRKTAEYKGTASAANEQAAWTYDTVTGGLGQPATAIRYVGGSTGTAYTQAVTGYNNNYQPTGNTTTIPGSVVGLTTPLVYTTKSYYDAYTGQTTGLRLPAEGGNPYETVNYSLDSNGPMIESDGASTYDLQTNYDAYGDPTRTTMNPWGSQVVSTYTYDPALGRVLSDYIDKQTATTGSVDQYNYTYNQAGQLTSAADIPDNNPANTDLQCYKYDYLGRLTTAWTDTGTTSTAPTPSIPGIGGCNNSSPTANPAPGKATTVGGPAAYWTDYGYDPTGNRTSEIQHDPAGNTSNDIRTSQVFPTPGTDNTPTTAPNTGGGTGGPHALMTTTSTGPNNPGASSYQYDAAGNTTAITTTAGTTALNWDAEDHLSKDQATGTSGATTYLYDADGNLLVQTDPTLTTVFLGSDQITYAPASGAPLQDTRYYAQPNGLTIVRQGAIENFQASDPHGTASLNIDANNLTETRRYLDPFGNPRGTTPANWTTANGFGDHGFVGGTQDPATGLTNIGAREYQPATGRFLNTDPVLDPTDPQQWNGYAYSNNEPTNASDPTGLFCDGCGNNDGGVGDTVGCSGDTGVAGCPGGPPVKKKKPTKPKTTTPTVTVKNGTAYLDGIRVPSYKELAARFVEYAAYPSTRPLSYAQLIGIWAGNLCSNTEGDPSNELALCASLGASGALDDGPDPWGVSDSISCLRSGKSCGTAAKKIGMDLLAYVAGEVFFGGSALADSADGAVAAAGDATTAAAADDAIGDLVLDACKVNSFPATTQVLLADESTKPISAIKIGDLVEATNPLTGRTQSEQVTAVIKTTTDTAFTDLTISTPQGDQPITSTQHHPYWDKTSQRWTNASDLHVGDQLRQLNGEPVTVRRIHDYIGHITTYNLTVKQIHTYYVLAGATPVLVHNDDGTMVGANGTQITSSTVWRGPSGMRIDVENPSPGGRPGQMHLQVQVNGMKSSDAPKYQYNFETGQFDGLPKNLQKDLAKTDFAKGVKKGLSFLGEAC</sequence>
<dbReference type="NCBIfam" id="TIGR03696">
    <property type="entry name" value="Rhs_assc_core"/>
    <property type="match status" value="1"/>
</dbReference>
<evidence type="ECO:0000313" key="3">
    <source>
        <dbReference type="Proteomes" id="UP001592531"/>
    </source>
</evidence>
<comment type="caution">
    <text evidence="2">The sequence shown here is derived from an EMBL/GenBank/DDBJ whole genome shotgun (WGS) entry which is preliminary data.</text>
</comment>
<accession>A0ABV6W4F6</accession>
<dbReference type="EMBL" id="JBHFAB010000031">
    <property type="protein sequence ID" value="MFC1420886.1"/>
    <property type="molecule type" value="Genomic_DNA"/>
</dbReference>